<feature type="domain" description="Ferritin/DPS" evidence="3">
    <location>
        <begin position="20"/>
        <end position="155"/>
    </location>
</feature>
<evidence type="ECO:0000313" key="5">
    <source>
        <dbReference type="Proteomes" id="UP000003327"/>
    </source>
</evidence>
<dbReference type="EC" id="1.16.-.-" evidence="4"/>
<accession>C9MM96</accession>
<organism evidence="4 5">
    <name type="scientific">Prevotella veroralis F0319</name>
    <dbReference type="NCBI Taxonomy" id="649761"/>
    <lineage>
        <taxon>Bacteria</taxon>
        <taxon>Pseudomonadati</taxon>
        <taxon>Bacteroidota</taxon>
        <taxon>Bacteroidia</taxon>
        <taxon>Bacteroidales</taxon>
        <taxon>Prevotellaceae</taxon>
        <taxon>Prevotella</taxon>
    </lineage>
</organism>
<dbReference type="Gene3D" id="1.20.1260.10">
    <property type="match status" value="1"/>
</dbReference>
<name>C9MM96_9BACT</name>
<dbReference type="InterPro" id="IPR008331">
    <property type="entry name" value="Ferritin_DPS_dom"/>
</dbReference>
<gene>
    <name evidence="4" type="primary">dps</name>
    <name evidence="4" type="ORF">HMPREF0973_00726</name>
</gene>
<evidence type="ECO:0000259" key="3">
    <source>
        <dbReference type="Pfam" id="PF00210"/>
    </source>
</evidence>
<evidence type="ECO:0000256" key="2">
    <source>
        <dbReference type="RuleBase" id="RU003875"/>
    </source>
</evidence>
<dbReference type="InterPro" id="IPR023188">
    <property type="entry name" value="DPS_DNA-bd_CS"/>
</dbReference>
<reference evidence="4 5" key="1">
    <citation type="submission" date="2009-09" db="EMBL/GenBank/DDBJ databases">
        <authorList>
            <person name="Weinstock G."/>
            <person name="Sodergren E."/>
            <person name="Clifton S."/>
            <person name="Fulton L."/>
            <person name="Fulton B."/>
            <person name="Courtney L."/>
            <person name="Fronick C."/>
            <person name="Harrison M."/>
            <person name="Strong C."/>
            <person name="Farmer C."/>
            <person name="Delahaunty K."/>
            <person name="Markovic C."/>
            <person name="Hall O."/>
            <person name="Minx P."/>
            <person name="Tomlinson C."/>
            <person name="Mitreva M."/>
            <person name="Nelson J."/>
            <person name="Hou S."/>
            <person name="Wollam A."/>
            <person name="Pepin K.H."/>
            <person name="Johnson M."/>
            <person name="Bhonagiri V."/>
            <person name="Nash W.E."/>
            <person name="Warren W."/>
            <person name="Chinwalla A."/>
            <person name="Mardis E.R."/>
            <person name="Wilson R.K."/>
        </authorList>
    </citation>
    <scope>NUCLEOTIDE SEQUENCE [LARGE SCALE GENOMIC DNA]</scope>
    <source>
        <strain evidence="4 5">F0319</strain>
    </source>
</reference>
<dbReference type="AlphaFoldDB" id="C9MM96"/>
<dbReference type="GO" id="GO:0008199">
    <property type="term" value="F:ferric iron binding"/>
    <property type="evidence" value="ECO:0007669"/>
    <property type="project" value="InterPro"/>
</dbReference>
<dbReference type="InterPro" id="IPR009078">
    <property type="entry name" value="Ferritin-like_SF"/>
</dbReference>
<dbReference type="RefSeq" id="WP_004382357.1">
    <property type="nucleotide sequence ID" value="NZ_GG698712.1"/>
</dbReference>
<comment type="caution">
    <text evidence="4">The sequence shown here is derived from an EMBL/GenBank/DDBJ whole genome shotgun (WGS) entry which is preliminary data.</text>
</comment>
<proteinExistence type="inferred from homology"/>
<dbReference type="HOGENOM" id="CLU_098183_2_2_10"/>
<dbReference type="PANTHER" id="PTHR42932">
    <property type="entry name" value="GENERAL STRESS PROTEIN 20U"/>
    <property type="match status" value="1"/>
</dbReference>
<keyword evidence="5" id="KW-1185">Reference proteome</keyword>
<keyword evidence="4" id="KW-0560">Oxidoreductase</keyword>
<dbReference type="PANTHER" id="PTHR42932:SF1">
    <property type="entry name" value="GENERAL STRESS PROTEIN 20U"/>
    <property type="match status" value="1"/>
</dbReference>
<dbReference type="InterPro" id="IPR012347">
    <property type="entry name" value="Ferritin-like"/>
</dbReference>
<dbReference type="PROSITE" id="PS00819">
    <property type="entry name" value="DPS_2"/>
    <property type="match status" value="1"/>
</dbReference>
<dbReference type="EMBL" id="ACVA01000016">
    <property type="protein sequence ID" value="EEX19281.1"/>
    <property type="molecule type" value="Genomic_DNA"/>
</dbReference>
<dbReference type="OrthoDB" id="9797023at2"/>
<dbReference type="PRINTS" id="PR01346">
    <property type="entry name" value="HELNAPAPROT"/>
</dbReference>
<dbReference type="STRING" id="649761.HMPREF0973_00726"/>
<dbReference type="InterPro" id="IPR002177">
    <property type="entry name" value="DPS_DNA-bd"/>
</dbReference>
<evidence type="ECO:0000256" key="1">
    <source>
        <dbReference type="ARBA" id="ARBA00009497"/>
    </source>
</evidence>
<dbReference type="Proteomes" id="UP000003327">
    <property type="component" value="Unassembled WGS sequence"/>
</dbReference>
<sequence length="162" mass="18403">MKTLEILGLDEKKVEKVVNNLSILLADLQVYYTNLRGLHWDVKGQNFFTMHSKYEELYNDAAEKVDEVAERILQLGATPESRFSNYLKVSEIKEAGTVSCAMEGLDLLLSTYKTIITREREIIELATDAKDDTTVSLISDFLKDQEKTVWMLAAVRSNSCSE</sequence>
<protein>
    <submittedName>
        <fullName evidence="4">DNA protection during starvation protein</fullName>
        <ecNumber evidence="4">1.16.-.-</ecNumber>
    </submittedName>
</protein>
<dbReference type="PIRSF" id="PIRSF005900">
    <property type="entry name" value="Dps"/>
    <property type="match status" value="1"/>
</dbReference>
<dbReference type="GO" id="GO:0016722">
    <property type="term" value="F:oxidoreductase activity, acting on metal ions"/>
    <property type="evidence" value="ECO:0007669"/>
    <property type="project" value="InterPro"/>
</dbReference>
<comment type="similarity">
    <text evidence="1 2">Belongs to the Dps family.</text>
</comment>
<dbReference type="CDD" id="cd01043">
    <property type="entry name" value="DPS"/>
    <property type="match status" value="1"/>
</dbReference>
<dbReference type="eggNOG" id="COG0783">
    <property type="taxonomic scope" value="Bacteria"/>
</dbReference>
<dbReference type="Pfam" id="PF00210">
    <property type="entry name" value="Ferritin"/>
    <property type="match status" value="1"/>
</dbReference>
<dbReference type="SUPFAM" id="SSF47240">
    <property type="entry name" value="Ferritin-like"/>
    <property type="match status" value="1"/>
</dbReference>
<evidence type="ECO:0000313" key="4">
    <source>
        <dbReference type="EMBL" id="EEX19281.1"/>
    </source>
</evidence>